<keyword evidence="3" id="KW-0677">Repeat</keyword>
<dbReference type="Pfam" id="PF00096">
    <property type="entry name" value="zf-C2H2"/>
    <property type="match status" value="4"/>
</dbReference>
<dbReference type="FunFam" id="3.30.160.60:FF:001049">
    <property type="entry name" value="zinc finger protein 319"/>
    <property type="match status" value="1"/>
</dbReference>
<dbReference type="Gene3D" id="3.30.160.60">
    <property type="entry name" value="Classic Zinc Finger"/>
    <property type="match status" value="6"/>
</dbReference>
<dbReference type="OrthoDB" id="9411774at2759"/>
<dbReference type="PROSITE" id="PS00028">
    <property type="entry name" value="ZINC_FINGER_C2H2_1"/>
    <property type="match status" value="8"/>
</dbReference>
<keyword evidence="4" id="KW-0863">Zinc-finger</keyword>
<protein>
    <submittedName>
        <fullName evidence="7">Uncharacterized protein</fullName>
    </submittedName>
</protein>
<dbReference type="GO" id="GO:0006355">
    <property type="term" value="P:regulation of DNA-templated transcription"/>
    <property type="evidence" value="ECO:0007669"/>
    <property type="project" value="UniProtKB-ARBA"/>
</dbReference>
<dbReference type="SUPFAM" id="SSF57667">
    <property type="entry name" value="beta-beta-alpha zinc fingers"/>
    <property type="match status" value="4"/>
</dbReference>
<dbReference type="PROSITE" id="PS50157">
    <property type="entry name" value="ZINC_FINGER_C2H2_2"/>
    <property type="match status" value="8"/>
</dbReference>
<sequence>MTSSWCRLLSRCFKCVLESSGALSFSAEDVERMFALSLKMAEEERSVAEAGVQVDLLPETSPRRKGKDVKSDLENDIGDVKLDALDSTEHLELLSEDPFEDVTPDALCATSLGKEGESSCEEEENEGSSSRSVTFEAVFQCSECFHGFKRRYDLKRHQLTHMSNEEREMAQNKYSCQEAACDAAFPKLILLRRHRRDYHPPSKESLTCSFCGLQLKSKFNLKSHLLIHTGTKSFLCEECGRAFLRRRPLQEHIAAMHSVKRQFPCPENECDKSYVRSVDLDNHLRSHRGEKPFVCEFCGNGYTYKCHLTEHRRTHTGEKPYVCNQNGCHKSFSRHSKLRRHHRVHSGEKPFTCSLCGNSYRQQWGLQYHQKEKHGGVLKVPPVISAASKRTELPKSEDQVMEIPVFKMNSVGSSMAELMDDPEAETSGYQ</sequence>
<evidence type="ECO:0000256" key="1">
    <source>
        <dbReference type="ARBA" id="ARBA00004123"/>
    </source>
</evidence>
<dbReference type="FunFam" id="3.30.160.60:FF:002343">
    <property type="entry name" value="Zinc finger protein 33A"/>
    <property type="match status" value="1"/>
</dbReference>
<evidence type="ECO:0000256" key="6">
    <source>
        <dbReference type="ARBA" id="ARBA00023242"/>
    </source>
</evidence>
<evidence type="ECO:0000256" key="5">
    <source>
        <dbReference type="ARBA" id="ARBA00022833"/>
    </source>
</evidence>
<dbReference type="InterPro" id="IPR036236">
    <property type="entry name" value="Znf_C2H2_sf"/>
</dbReference>
<keyword evidence="6" id="KW-0539">Nucleus</keyword>
<dbReference type="PANTHER" id="PTHR24379:SF127">
    <property type="entry name" value="BLOODY FINGERS-RELATED"/>
    <property type="match status" value="1"/>
</dbReference>
<comment type="subcellular location">
    <subcellularLocation>
        <location evidence="1">Nucleus</location>
    </subcellularLocation>
</comment>
<reference evidence="7" key="1">
    <citation type="submission" date="2020-11" db="EMBL/GenBank/DDBJ databases">
        <authorList>
            <person name="Tran Van P."/>
        </authorList>
    </citation>
    <scope>NUCLEOTIDE SEQUENCE</scope>
</reference>
<evidence type="ECO:0000256" key="2">
    <source>
        <dbReference type="ARBA" id="ARBA00022723"/>
    </source>
</evidence>
<proteinExistence type="predicted"/>
<evidence type="ECO:0000256" key="4">
    <source>
        <dbReference type="ARBA" id="ARBA00022771"/>
    </source>
</evidence>
<dbReference type="PANTHER" id="PTHR24379">
    <property type="entry name" value="KRAB AND ZINC FINGER DOMAIN-CONTAINING"/>
    <property type="match status" value="1"/>
</dbReference>
<dbReference type="AlphaFoldDB" id="A0A7R8ZMV1"/>
<keyword evidence="5" id="KW-0862">Zinc</keyword>
<name>A0A7R8ZMV1_9CRUS</name>
<dbReference type="EMBL" id="OB661162">
    <property type="protein sequence ID" value="CAD7227500.1"/>
    <property type="molecule type" value="Genomic_DNA"/>
</dbReference>
<dbReference type="FunFam" id="3.30.160.60:FF:001102">
    <property type="entry name" value="Transcription factor IIIA"/>
    <property type="match status" value="1"/>
</dbReference>
<dbReference type="GO" id="GO:0005634">
    <property type="term" value="C:nucleus"/>
    <property type="evidence" value="ECO:0007669"/>
    <property type="project" value="UniProtKB-SubCell"/>
</dbReference>
<keyword evidence="2" id="KW-0479">Metal-binding</keyword>
<dbReference type="GO" id="GO:0008270">
    <property type="term" value="F:zinc ion binding"/>
    <property type="evidence" value="ECO:0007669"/>
    <property type="project" value="UniProtKB-KW"/>
</dbReference>
<dbReference type="SMART" id="SM00355">
    <property type="entry name" value="ZnF_C2H2"/>
    <property type="match status" value="8"/>
</dbReference>
<accession>A0A7R8ZMV1</accession>
<gene>
    <name evidence="7" type="ORF">CTOB1V02_LOCUS5406</name>
</gene>
<evidence type="ECO:0000256" key="3">
    <source>
        <dbReference type="ARBA" id="ARBA00022737"/>
    </source>
</evidence>
<dbReference type="InterPro" id="IPR013087">
    <property type="entry name" value="Znf_C2H2_type"/>
</dbReference>
<evidence type="ECO:0000313" key="7">
    <source>
        <dbReference type="EMBL" id="CAD7227500.1"/>
    </source>
</evidence>
<organism evidence="7">
    <name type="scientific">Cyprideis torosa</name>
    <dbReference type="NCBI Taxonomy" id="163714"/>
    <lineage>
        <taxon>Eukaryota</taxon>
        <taxon>Metazoa</taxon>
        <taxon>Ecdysozoa</taxon>
        <taxon>Arthropoda</taxon>
        <taxon>Crustacea</taxon>
        <taxon>Oligostraca</taxon>
        <taxon>Ostracoda</taxon>
        <taxon>Podocopa</taxon>
        <taxon>Podocopida</taxon>
        <taxon>Cytherocopina</taxon>
        <taxon>Cytheroidea</taxon>
        <taxon>Cytherideidae</taxon>
        <taxon>Cyprideis</taxon>
    </lineage>
</organism>